<feature type="region of interest" description="Disordered" evidence="10">
    <location>
        <begin position="194"/>
        <end position="215"/>
    </location>
</feature>
<dbReference type="Pfam" id="PF12800">
    <property type="entry name" value="Fer4_4"/>
    <property type="match status" value="1"/>
</dbReference>
<proteinExistence type="predicted"/>
<dbReference type="PANTHER" id="PTHR43177">
    <property type="entry name" value="PROTEIN NRFC"/>
    <property type="match status" value="1"/>
</dbReference>
<accession>A0ABX0IFP7</accession>
<dbReference type="InterPro" id="IPR050954">
    <property type="entry name" value="ET_IronSulfur_Cluster-Binding"/>
</dbReference>
<dbReference type="NCBIfam" id="TIGR02951">
    <property type="entry name" value="DMSO_dmsB"/>
    <property type="match status" value="1"/>
</dbReference>
<dbReference type="PANTHER" id="PTHR43177:SF5">
    <property type="entry name" value="ANAEROBIC DIMETHYL SULFOXIDE REDUCTASE CHAIN B-RELATED"/>
    <property type="match status" value="1"/>
</dbReference>
<protein>
    <submittedName>
        <fullName evidence="12">Dimethylsulfoxide reductase subunit B</fullName>
    </submittedName>
</protein>
<dbReference type="RefSeq" id="WP_166338561.1">
    <property type="nucleotide sequence ID" value="NZ_WPCR01000002.1"/>
</dbReference>
<dbReference type="InterPro" id="IPR017896">
    <property type="entry name" value="4Fe4S_Fe-S-bd"/>
</dbReference>
<keyword evidence="6" id="KW-0677">Repeat</keyword>
<dbReference type="InterPro" id="IPR017900">
    <property type="entry name" value="4Fe4S_Fe_S_CS"/>
</dbReference>
<evidence type="ECO:0000256" key="1">
    <source>
        <dbReference type="ARBA" id="ARBA00001966"/>
    </source>
</evidence>
<evidence type="ECO:0000256" key="5">
    <source>
        <dbReference type="ARBA" id="ARBA00022723"/>
    </source>
</evidence>
<comment type="cofactor">
    <cofactor evidence="1">
        <name>[4Fe-4S] cluster</name>
        <dbReference type="ChEBI" id="CHEBI:49883"/>
    </cofactor>
</comment>
<keyword evidence="5" id="KW-0479">Metal-binding</keyword>
<evidence type="ECO:0000256" key="9">
    <source>
        <dbReference type="ARBA" id="ARBA00023014"/>
    </source>
</evidence>
<keyword evidence="8" id="KW-0408">Iron</keyword>
<comment type="function">
    <text evidence="2">Electron transfer subunit of the terminal reductase during anaerobic growth on various sulfoxide and N-oxide compounds.</text>
</comment>
<evidence type="ECO:0000313" key="13">
    <source>
        <dbReference type="Proteomes" id="UP000636394"/>
    </source>
</evidence>
<dbReference type="PROSITE" id="PS51379">
    <property type="entry name" value="4FE4S_FER_2"/>
    <property type="match status" value="3"/>
</dbReference>
<evidence type="ECO:0000256" key="10">
    <source>
        <dbReference type="SAM" id="MobiDB-lite"/>
    </source>
</evidence>
<evidence type="ECO:0000259" key="11">
    <source>
        <dbReference type="PROSITE" id="PS51379"/>
    </source>
</evidence>
<feature type="domain" description="4Fe-4S ferredoxin-type" evidence="11">
    <location>
        <begin position="91"/>
        <end position="120"/>
    </location>
</feature>
<dbReference type="Proteomes" id="UP000636394">
    <property type="component" value="Unassembled WGS sequence"/>
</dbReference>
<keyword evidence="9" id="KW-0411">Iron-sulfur</keyword>
<dbReference type="Pfam" id="PF13247">
    <property type="entry name" value="Fer4_11"/>
    <property type="match status" value="1"/>
</dbReference>
<evidence type="ECO:0000256" key="6">
    <source>
        <dbReference type="ARBA" id="ARBA00022737"/>
    </source>
</evidence>
<sequence>MTQYGFYFDSTRCTGCRTCEMACKDYNDLPVTYAYRRVYDYEGGDWTTGDDGTATTTAFAYHVSAACNHCAMPACVAKCPQGALEKDPDTGLVLHDDEKCIGCSTCVKSCPYEVPVVDIELMKSRKCDGCASRLAEDKRPICVEACPLRALEFGDIEELRAAHPDAVDGIAPLASPDETQPSIAILPCPAAKEPGDTTGVVANPKEVANTSEASE</sequence>
<evidence type="ECO:0000256" key="2">
    <source>
        <dbReference type="ARBA" id="ARBA00003584"/>
    </source>
</evidence>
<dbReference type="Gene3D" id="3.30.70.20">
    <property type="match status" value="2"/>
</dbReference>
<evidence type="ECO:0000256" key="3">
    <source>
        <dbReference type="ARBA" id="ARBA00022448"/>
    </source>
</evidence>
<dbReference type="CDD" id="cd16371">
    <property type="entry name" value="DMSOR_beta_like"/>
    <property type="match status" value="1"/>
</dbReference>
<keyword evidence="3" id="KW-0813">Transport</keyword>
<dbReference type="SUPFAM" id="SSF54862">
    <property type="entry name" value="4Fe-4S ferredoxins"/>
    <property type="match status" value="1"/>
</dbReference>
<organism evidence="12 13">
    <name type="scientific">Xiamenia xianingshaonis</name>
    <dbReference type="NCBI Taxonomy" id="2682776"/>
    <lineage>
        <taxon>Bacteria</taxon>
        <taxon>Bacillati</taxon>
        <taxon>Actinomycetota</taxon>
        <taxon>Coriobacteriia</taxon>
        <taxon>Eggerthellales</taxon>
        <taxon>Eggerthellaceae</taxon>
        <taxon>Xiamenia</taxon>
    </lineage>
</organism>
<evidence type="ECO:0000256" key="4">
    <source>
        <dbReference type="ARBA" id="ARBA00022485"/>
    </source>
</evidence>
<comment type="caution">
    <text evidence="12">The sequence shown here is derived from an EMBL/GenBank/DDBJ whole genome shotgun (WGS) entry which is preliminary data.</text>
</comment>
<feature type="domain" description="4Fe-4S ferredoxin-type" evidence="11">
    <location>
        <begin position="4"/>
        <end position="34"/>
    </location>
</feature>
<name>A0ABX0IFP7_9ACTN</name>
<dbReference type="InterPro" id="IPR014297">
    <property type="entry name" value="DMSO_DmsB"/>
</dbReference>
<reference evidence="12 13" key="1">
    <citation type="submission" date="2019-11" db="EMBL/GenBank/DDBJ databases">
        <title>Eggerthellaceae novel genus isolated from the rectal contents of marmort.</title>
        <authorList>
            <person name="Zhang G."/>
        </authorList>
    </citation>
    <scope>NUCLEOTIDE SEQUENCE [LARGE SCALE GENOMIC DNA]</scope>
    <source>
        <strain evidence="13">zg-886</strain>
    </source>
</reference>
<gene>
    <name evidence="12" type="primary">dmsB</name>
    <name evidence="12" type="ORF">GMI68_02280</name>
</gene>
<keyword evidence="4" id="KW-0004">4Fe-4S</keyword>
<keyword evidence="13" id="KW-1185">Reference proteome</keyword>
<evidence type="ECO:0000256" key="7">
    <source>
        <dbReference type="ARBA" id="ARBA00022982"/>
    </source>
</evidence>
<evidence type="ECO:0000256" key="8">
    <source>
        <dbReference type="ARBA" id="ARBA00023004"/>
    </source>
</evidence>
<dbReference type="EMBL" id="WPCR01000002">
    <property type="protein sequence ID" value="NHM13609.1"/>
    <property type="molecule type" value="Genomic_DNA"/>
</dbReference>
<feature type="domain" description="4Fe-4S ferredoxin-type" evidence="11">
    <location>
        <begin position="58"/>
        <end position="89"/>
    </location>
</feature>
<evidence type="ECO:0000313" key="12">
    <source>
        <dbReference type="EMBL" id="NHM13609.1"/>
    </source>
</evidence>
<dbReference type="PROSITE" id="PS00198">
    <property type="entry name" value="4FE4S_FER_1"/>
    <property type="match status" value="1"/>
</dbReference>
<keyword evidence="7" id="KW-0249">Electron transport</keyword>